<dbReference type="Pfam" id="PF14016">
    <property type="entry name" value="DUF4232"/>
    <property type="match status" value="1"/>
</dbReference>
<evidence type="ECO:0000256" key="1">
    <source>
        <dbReference type="SAM" id="MobiDB-lite"/>
    </source>
</evidence>
<comment type="caution">
    <text evidence="4">The sequence shown here is derived from an EMBL/GenBank/DDBJ whole genome shotgun (WGS) entry which is preliminary data.</text>
</comment>
<dbReference type="PROSITE" id="PS51257">
    <property type="entry name" value="PROKAR_LIPOPROTEIN"/>
    <property type="match status" value="1"/>
</dbReference>
<accession>A0A5A7SCG8</accession>
<evidence type="ECO:0000313" key="5">
    <source>
        <dbReference type="Proteomes" id="UP000322244"/>
    </source>
</evidence>
<sequence length="205" mass="20008">MRCTRTAASAALCIGAIGLVACGSGDTTTATTGTSTAPTTAIASSQVPSAPPSTTPSAPANPAGCTVGELTASLGNEGAAAGSTAFAVVFTNTGKRSCTLDGFPGVSYVQSADGQPVGAPAQRQSIAAGPVRIEPGEQASALVIAVNVQNYPAGQCNPTPVNGVRVYPPNSYDSVYLPRNGLACGLASVNSQLKIGPVVAGASGQ</sequence>
<organism evidence="4 5">
    <name type="scientific">Antrihabitans cavernicola</name>
    <dbReference type="NCBI Taxonomy" id="2495913"/>
    <lineage>
        <taxon>Bacteria</taxon>
        <taxon>Bacillati</taxon>
        <taxon>Actinomycetota</taxon>
        <taxon>Actinomycetes</taxon>
        <taxon>Mycobacteriales</taxon>
        <taxon>Nocardiaceae</taxon>
        <taxon>Antrihabitans</taxon>
    </lineage>
</organism>
<dbReference type="InterPro" id="IPR025326">
    <property type="entry name" value="DUF4232"/>
</dbReference>
<name>A0A5A7SCG8_9NOCA</name>
<evidence type="ECO:0000259" key="3">
    <source>
        <dbReference type="Pfam" id="PF14016"/>
    </source>
</evidence>
<protein>
    <submittedName>
        <fullName evidence="4">DUF4232 domain-containing protein</fullName>
    </submittedName>
</protein>
<reference evidence="4 5" key="1">
    <citation type="submission" date="2019-07" db="EMBL/GenBank/DDBJ databases">
        <title>Rhodococcus cavernicolus sp. nov., isolated from a cave.</title>
        <authorList>
            <person name="Lee S.D."/>
        </authorList>
    </citation>
    <scope>NUCLEOTIDE SEQUENCE [LARGE SCALE GENOMIC DNA]</scope>
    <source>
        <strain evidence="4 5">C1-24</strain>
    </source>
</reference>
<dbReference type="Proteomes" id="UP000322244">
    <property type="component" value="Unassembled WGS sequence"/>
</dbReference>
<gene>
    <name evidence="4" type="ORF">FOY51_12045</name>
</gene>
<dbReference type="AlphaFoldDB" id="A0A5A7SCG8"/>
<evidence type="ECO:0000256" key="2">
    <source>
        <dbReference type="SAM" id="SignalP"/>
    </source>
</evidence>
<dbReference type="OrthoDB" id="3268346at2"/>
<keyword evidence="2" id="KW-0732">Signal</keyword>
<feature type="compositionally biased region" description="Low complexity" evidence="1">
    <location>
        <begin position="29"/>
        <end position="48"/>
    </location>
</feature>
<dbReference type="EMBL" id="VLNY01000005">
    <property type="protein sequence ID" value="KAA0022437.1"/>
    <property type="molecule type" value="Genomic_DNA"/>
</dbReference>
<evidence type="ECO:0000313" key="4">
    <source>
        <dbReference type="EMBL" id="KAA0022437.1"/>
    </source>
</evidence>
<feature type="domain" description="DUF4232" evidence="3">
    <location>
        <begin position="65"/>
        <end position="198"/>
    </location>
</feature>
<keyword evidence="5" id="KW-1185">Reference proteome</keyword>
<proteinExistence type="predicted"/>
<feature type="region of interest" description="Disordered" evidence="1">
    <location>
        <begin position="29"/>
        <end position="64"/>
    </location>
</feature>
<feature type="signal peptide" evidence="2">
    <location>
        <begin position="1"/>
        <end position="21"/>
    </location>
</feature>
<feature type="chain" id="PRO_5038391429" evidence="2">
    <location>
        <begin position="22"/>
        <end position="205"/>
    </location>
</feature>